<evidence type="ECO:0000256" key="1">
    <source>
        <dbReference type="ARBA" id="ARBA00010617"/>
    </source>
</evidence>
<dbReference type="PRINTS" id="PR00385">
    <property type="entry name" value="P450"/>
</dbReference>
<proteinExistence type="inferred from homology"/>
<evidence type="ECO:0000256" key="4">
    <source>
        <dbReference type="ARBA" id="ARBA00023004"/>
    </source>
</evidence>
<keyword evidence="8" id="KW-1133">Transmembrane helix</keyword>
<dbReference type="OMA" id="YPANIHY"/>
<dbReference type="InParanoid" id="A0A200PM96"/>
<dbReference type="GO" id="GO:0016705">
    <property type="term" value="F:oxidoreductase activity, acting on paired donors, with incorporation or reduction of molecular oxygen"/>
    <property type="evidence" value="ECO:0007669"/>
    <property type="project" value="InterPro"/>
</dbReference>
<keyword evidence="4 5" id="KW-0408">Iron</keyword>
<keyword evidence="2 5" id="KW-0479">Metal-binding</keyword>
<dbReference type="GO" id="GO:0033075">
    <property type="term" value="P:isoquinoline alkaloid biosynthetic process"/>
    <property type="evidence" value="ECO:0007669"/>
    <property type="project" value="UniProtKB-ARBA"/>
</dbReference>
<dbReference type="AlphaFoldDB" id="A0A200PM96"/>
<dbReference type="GO" id="GO:0004497">
    <property type="term" value="F:monooxygenase activity"/>
    <property type="evidence" value="ECO:0007669"/>
    <property type="project" value="UniProtKB-KW"/>
</dbReference>
<gene>
    <name evidence="9" type="ORF">BVC80_715g16</name>
</gene>
<dbReference type="InterPro" id="IPR002401">
    <property type="entry name" value="Cyt_P450_E_grp-I"/>
</dbReference>
<dbReference type="PROSITE" id="PS00086">
    <property type="entry name" value="CYTOCHROME_P450"/>
    <property type="match status" value="1"/>
</dbReference>
<dbReference type="STRING" id="56857.A0A200PM96"/>
<dbReference type="GO" id="GO:0005506">
    <property type="term" value="F:iron ion binding"/>
    <property type="evidence" value="ECO:0007669"/>
    <property type="project" value="InterPro"/>
</dbReference>
<dbReference type="PRINTS" id="PR00463">
    <property type="entry name" value="EP450I"/>
</dbReference>
<evidence type="ECO:0000256" key="8">
    <source>
        <dbReference type="SAM" id="Phobius"/>
    </source>
</evidence>
<dbReference type="OrthoDB" id="1470350at2759"/>
<feature type="binding site" description="axial binding residue" evidence="5">
    <location>
        <position position="480"/>
    </location>
    <ligand>
        <name>heme</name>
        <dbReference type="ChEBI" id="CHEBI:30413"/>
    </ligand>
    <ligandPart>
        <name>Fe</name>
        <dbReference type="ChEBI" id="CHEBI:18248"/>
    </ligandPart>
</feature>
<keyword evidence="6" id="KW-0503">Monooxygenase</keyword>
<dbReference type="GO" id="GO:0006629">
    <property type="term" value="P:lipid metabolic process"/>
    <property type="evidence" value="ECO:0007669"/>
    <property type="project" value="UniProtKB-ARBA"/>
</dbReference>
<keyword evidence="5 6" id="KW-0349">Heme</keyword>
<sequence length="535" mass="61628">MHFHSINLSSLEFYFKKWPEFYLLVFFCFLISIRLYLKNKNQVLVHWPIVGILPSLLQNAHRIHDWTVDISNTFGGTIIGRGTIFRCLEILFTCDPRNVKYILSTNFSNFHKGSDYIEAFDLLGEGLFSADSHFWFAQRRIARMTFNSKMVRNIISNTGQKVVQDSLLPLLAHVAKQSSVVDLEDMFLRYAFDTSITIIFGRNPNYLSTSFPSNELANAMDDASEAIFYRHIVPSSWWKLCRRLMIGSNERKLAKARRTIDQLLAKYITAKREDMLAAKGSTEETDLLQVYMGLKEGEKDELLLSKMSCDKFFRDTAMTFLSGGRDTTGPALTWFFWLVSKNPIVEAKILEELKHVFLKNTKKGEKCSLRLTKRRLWVFDADDLTEMVYLHAALCESLRLYPSLPLIRRGAREDDVLPDGTVVKSGMMIIISNYAMGRMEWVWGKDCLEFKPERWIDEDGKLNHETLTKLNSFSVGPRICIGKDMAFVLMKSAASAMLFNFHVEVLEGQNIQPKPSIVLQMKDGLMVRIKERMLS</sequence>
<evidence type="ECO:0000256" key="2">
    <source>
        <dbReference type="ARBA" id="ARBA00022723"/>
    </source>
</evidence>
<comment type="similarity">
    <text evidence="1 6">Belongs to the cytochrome P450 family.</text>
</comment>
<evidence type="ECO:0000256" key="5">
    <source>
        <dbReference type="PIRSR" id="PIRSR602401-1"/>
    </source>
</evidence>
<evidence type="ECO:0000313" key="9">
    <source>
        <dbReference type="EMBL" id="OUZ99319.1"/>
    </source>
</evidence>
<dbReference type="Proteomes" id="UP000195402">
    <property type="component" value="Unassembled WGS sequence"/>
</dbReference>
<evidence type="ECO:0000313" key="10">
    <source>
        <dbReference type="Proteomes" id="UP000195402"/>
    </source>
</evidence>
<dbReference type="InterPro" id="IPR017972">
    <property type="entry name" value="Cyt_P450_CS"/>
</dbReference>
<dbReference type="InterPro" id="IPR001128">
    <property type="entry name" value="Cyt_P450"/>
</dbReference>
<dbReference type="CDD" id="cd11064">
    <property type="entry name" value="CYP86A"/>
    <property type="match status" value="1"/>
</dbReference>
<dbReference type="EMBL" id="MVGT01004510">
    <property type="protein sequence ID" value="OUZ99319.1"/>
    <property type="molecule type" value="Genomic_DNA"/>
</dbReference>
<dbReference type="PANTHER" id="PTHR24296">
    <property type="entry name" value="CYTOCHROME P450"/>
    <property type="match status" value="1"/>
</dbReference>
<evidence type="ECO:0000256" key="7">
    <source>
        <dbReference type="SAM" id="Coils"/>
    </source>
</evidence>
<keyword evidence="10" id="KW-1185">Reference proteome</keyword>
<dbReference type="Pfam" id="PF00067">
    <property type="entry name" value="p450"/>
    <property type="match status" value="1"/>
</dbReference>
<protein>
    <submittedName>
        <fullName evidence="9">Cytochrome P450</fullName>
    </submittedName>
</protein>
<dbReference type="Gene3D" id="1.10.630.10">
    <property type="entry name" value="Cytochrome P450"/>
    <property type="match status" value="1"/>
</dbReference>
<dbReference type="GO" id="GO:0020037">
    <property type="term" value="F:heme binding"/>
    <property type="evidence" value="ECO:0007669"/>
    <property type="project" value="InterPro"/>
</dbReference>
<keyword evidence="8" id="KW-0812">Transmembrane</keyword>
<accession>A0A200PM96</accession>
<dbReference type="FunCoup" id="A0A200PM96">
    <property type="interactions" value="184"/>
</dbReference>
<evidence type="ECO:0000256" key="6">
    <source>
        <dbReference type="RuleBase" id="RU000461"/>
    </source>
</evidence>
<keyword evidence="7" id="KW-0175">Coiled coil</keyword>
<evidence type="ECO:0000256" key="3">
    <source>
        <dbReference type="ARBA" id="ARBA00023002"/>
    </source>
</evidence>
<name>A0A200PM96_MACCD</name>
<comment type="cofactor">
    <cofactor evidence="5">
        <name>heme</name>
        <dbReference type="ChEBI" id="CHEBI:30413"/>
    </cofactor>
</comment>
<keyword evidence="8" id="KW-0472">Membrane</keyword>
<reference evidence="9 10" key="1">
    <citation type="journal article" date="2017" name="Mol. Plant">
        <title>The Genome of Medicinal Plant Macleaya cordata Provides New Insights into Benzylisoquinoline Alkaloids Metabolism.</title>
        <authorList>
            <person name="Liu X."/>
            <person name="Liu Y."/>
            <person name="Huang P."/>
            <person name="Ma Y."/>
            <person name="Qing Z."/>
            <person name="Tang Q."/>
            <person name="Cao H."/>
            <person name="Cheng P."/>
            <person name="Zheng Y."/>
            <person name="Yuan Z."/>
            <person name="Zhou Y."/>
            <person name="Liu J."/>
            <person name="Tang Z."/>
            <person name="Zhuo Y."/>
            <person name="Zhang Y."/>
            <person name="Yu L."/>
            <person name="Huang J."/>
            <person name="Yang P."/>
            <person name="Peng Q."/>
            <person name="Zhang J."/>
            <person name="Jiang W."/>
            <person name="Zhang Z."/>
            <person name="Lin K."/>
            <person name="Ro D.K."/>
            <person name="Chen X."/>
            <person name="Xiong X."/>
            <person name="Shang Y."/>
            <person name="Huang S."/>
            <person name="Zeng J."/>
        </authorList>
    </citation>
    <scope>NUCLEOTIDE SEQUENCE [LARGE SCALE GENOMIC DNA]</scope>
    <source>
        <strain evidence="10">cv. BLH2017</strain>
        <tissue evidence="9">Root</tissue>
    </source>
</reference>
<dbReference type="SUPFAM" id="SSF48264">
    <property type="entry name" value="Cytochrome P450"/>
    <property type="match status" value="1"/>
</dbReference>
<feature type="coiled-coil region" evidence="7">
    <location>
        <begin position="246"/>
        <end position="273"/>
    </location>
</feature>
<keyword evidence="3 6" id="KW-0560">Oxidoreductase</keyword>
<organism evidence="9 10">
    <name type="scientific">Macleaya cordata</name>
    <name type="common">Five-seeded plume-poppy</name>
    <name type="synonym">Bocconia cordata</name>
    <dbReference type="NCBI Taxonomy" id="56857"/>
    <lineage>
        <taxon>Eukaryota</taxon>
        <taxon>Viridiplantae</taxon>
        <taxon>Streptophyta</taxon>
        <taxon>Embryophyta</taxon>
        <taxon>Tracheophyta</taxon>
        <taxon>Spermatophyta</taxon>
        <taxon>Magnoliopsida</taxon>
        <taxon>Ranunculales</taxon>
        <taxon>Papaveraceae</taxon>
        <taxon>Papaveroideae</taxon>
        <taxon>Macleaya</taxon>
    </lineage>
</organism>
<comment type="caution">
    <text evidence="9">The sequence shown here is derived from an EMBL/GenBank/DDBJ whole genome shotgun (WGS) entry which is preliminary data.</text>
</comment>
<dbReference type="InterPro" id="IPR036396">
    <property type="entry name" value="Cyt_P450_sf"/>
</dbReference>
<feature type="transmembrane region" description="Helical" evidence="8">
    <location>
        <begin position="21"/>
        <end position="37"/>
    </location>
</feature>